<proteinExistence type="predicted"/>
<dbReference type="GO" id="GO:0005886">
    <property type="term" value="C:plasma membrane"/>
    <property type="evidence" value="ECO:0007669"/>
    <property type="project" value="UniProtKB-SubCell"/>
</dbReference>
<accession>A0A937W444</accession>
<feature type="non-terminal residue" evidence="4">
    <location>
        <position position="85"/>
    </location>
</feature>
<dbReference type="EMBL" id="VGLS01000401">
    <property type="protein sequence ID" value="MBM3224771.1"/>
    <property type="molecule type" value="Genomic_DNA"/>
</dbReference>
<feature type="transmembrane region" description="Helical" evidence="2">
    <location>
        <begin position="44"/>
        <end position="66"/>
    </location>
</feature>
<evidence type="ECO:0000259" key="3">
    <source>
        <dbReference type="Pfam" id="PF12911"/>
    </source>
</evidence>
<name>A0A937W444_UNCTE</name>
<dbReference type="Proteomes" id="UP000712673">
    <property type="component" value="Unassembled WGS sequence"/>
</dbReference>
<feature type="region of interest" description="Disordered" evidence="1">
    <location>
        <begin position="1"/>
        <end position="20"/>
    </location>
</feature>
<keyword evidence="2" id="KW-1133">Transmembrane helix</keyword>
<keyword evidence="2" id="KW-0812">Transmembrane</keyword>
<keyword evidence="2" id="KW-0472">Membrane</keyword>
<dbReference type="InterPro" id="IPR025966">
    <property type="entry name" value="OppC_N"/>
</dbReference>
<gene>
    <name evidence="4" type="ORF">FJZ47_13330</name>
</gene>
<dbReference type="Pfam" id="PF12911">
    <property type="entry name" value="OppC_N"/>
    <property type="match status" value="1"/>
</dbReference>
<dbReference type="AlphaFoldDB" id="A0A937W444"/>
<organism evidence="4 5">
    <name type="scientific">Tectimicrobiota bacterium</name>
    <dbReference type="NCBI Taxonomy" id="2528274"/>
    <lineage>
        <taxon>Bacteria</taxon>
        <taxon>Pseudomonadati</taxon>
        <taxon>Nitrospinota/Tectimicrobiota group</taxon>
        <taxon>Candidatus Tectimicrobiota</taxon>
    </lineage>
</organism>
<evidence type="ECO:0000313" key="4">
    <source>
        <dbReference type="EMBL" id="MBM3224771.1"/>
    </source>
</evidence>
<evidence type="ECO:0000313" key="5">
    <source>
        <dbReference type="Proteomes" id="UP000712673"/>
    </source>
</evidence>
<sequence length="85" mass="9505">MAEGAVLHGVETPEQPETTTAAGERIYVASQWQLMWWRFRKHHLAMAAGIIVVAFYFVALFADFLATTDPELSDAKRSLMPPQAI</sequence>
<protein>
    <recommendedName>
        <fullName evidence="3">Oligopeptide transport permease C-like N-terminal domain-containing protein</fullName>
    </recommendedName>
</protein>
<reference evidence="4" key="1">
    <citation type="submission" date="2019-03" db="EMBL/GenBank/DDBJ databases">
        <title>Lake Tanganyika Metagenome-Assembled Genomes (MAGs).</title>
        <authorList>
            <person name="Tran P."/>
        </authorList>
    </citation>
    <scope>NUCLEOTIDE SEQUENCE</scope>
    <source>
        <strain evidence="4">K_DeepCast_65m_m2_066</strain>
    </source>
</reference>
<evidence type="ECO:0000256" key="1">
    <source>
        <dbReference type="SAM" id="MobiDB-lite"/>
    </source>
</evidence>
<feature type="domain" description="Oligopeptide transport permease C-like N-terminal" evidence="3">
    <location>
        <begin position="30"/>
        <end position="82"/>
    </location>
</feature>
<evidence type="ECO:0000256" key="2">
    <source>
        <dbReference type="SAM" id="Phobius"/>
    </source>
</evidence>
<comment type="caution">
    <text evidence="4">The sequence shown here is derived from an EMBL/GenBank/DDBJ whole genome shotgun (WGS) entry which is preliminary data.</text>
</comment>